<evidence type="ECO:0000256" key="5">
    <source>
        <dbReference type="ARBA" id="ARBA00023242"/>
    </source>
</evidence>
<dbReference type="PANTHER" id="PTHR23215:SF0">
    <property type="entry name" value="BUB3-INTERACTING AND GLEBS MOTIF-CONTAINING PROTEIN ZNF207"/>
    <property type="match status" value="1"/>
</dbReference>
<keyword evidence="2" id="KW-0479">Metal-binding</keyword>
<dbReference type="CDD" id="cd20908">
    <property type="entry name" value="SUF4-like"/>
    <property type="match status" value="1"/>
</dbReference>
<protein>
    <submittedName>
        <fullName evidence="7">8642_t:CDS:1</fullName>
    </submittedName>
</protein>
<dbReference type="InterPro" id="IPR013087">
    <property type="entry name" value="Znf_C2H2_type"/>
</dbReference>
<dbReference type="GO" id="GO:0005634">
    <property type="term" value="C:nucleus"/>
    <property type="evidence" value="ECO:0007669"/>
    <property type="project" value="UniProtKB-SubCell"/>
</dbReference>
<evidence type="ECO:0000259" key="6">
    <source>
        <dbReference type="PROSITE" id="PS00028"/>
    </source>
</evidence>
<gene>
    <name evidence="7" type="ORF">FWILDA_LOCUS8206</name>
</gene>
<dbReference type="EMBL" id="CAMKVN010001714">
    <property type="protein sequence ID" value="CAI2177681.1"/>
    <property type="molecule type" value="Genomic_DNA"/>
</dbReference>
<dbReference type="Proteomes" id="UP001153678">
    <property type="component" value="Unassembled WGS sequence"/>
</dbReference>
<evidence type="ECO:0000313" key="8">
    <source>
        <dbReference type="Proteomes" id="UP001153678"/>
    </source>
</evidence>
<dbReference type="PROSITE" id="PS00028">
    <property type="entry name" value="ZINC_FINGER_C2H2_1"/>
    <property type="match status" value="1"/>
</dbReference>
<dbReference type="Gene3D" id="3.30.160.60">
    <property type="entry name" value="Classic Zinc Finger"/>
    <property type="match status" value="1"/>
</dbReference>
<reference evidence="7" key="1">
    <citation type="submission" date="2022-08" db="EMBL/GenBank/DDBJ databases">
        <authorList>
            <person name="Kallberg Y."/>
            <person name="Tangrot J."/>
            <person name="Rosling A."/>
        </authorList>
    </citation>
    <scope>NUCLEOTIDE SEQUENCE</scope>
    <source>
        <strain evidence="7">Wild A</strain>
    </source>
</reference>
<evidence type="ECO:0000256" key="2">
    <source>
        <dbReference type="ARBA" id="ARBA00022723"/>
    </source>
</evidence>
<evidence type="ECO:0000313" key="7">
    <source>
        <dbReference type="EMBL" id="CAI2177681.1"/>
    </source>
</evidence>
<keyword evidence="4" id="KW-0862">Zinc</keyword>
<comment type="caution">
    <text evidence="7">The sequence shown here is derived from an EMBL/GenBank/DDBJ whole genome shotgun (WGS) entry which is preliminary data.</text>
</comment>
<evidence type="ECO:0000256" key="3">
    <source>
        <dbReference type="ARBA" id="ARBA00022771"/>
    </source>
</evidence>
<organism evidence="7 8">
    <name type="scientific">Funneliformis geosporum</name>
    <dbReference type="NCBI Taxonomy" id="1117311"/>
    <lineage>
        <taxon>Eukaryota</taxon>
        <taxon>Fungi</taxon>
        <taxon>Fungi incertae sedis</taxon>
        <taxon>Mucoromycota</taxon>
        <taxon>Glomeromycotina</taxon>
        <taxon>Glomeromycetes</taxon>
        <taxon>Glomerales</taxon>
        <taxon>Glomeraceae</taxon>
        <taxon>Funneliformis</taxon>
    </lineage>
</organism>
<accession>A0A9W4SQK7</accession>
<keyword evidence="5" id="KW-0539">Nucleus</keyword>
<dbReference type="SUPFAM" id="SSF57667">
    <property type="entry name" value="beta-beta-alpha zinc fingers"/>
    <property type="match status" value="1"/>
</dbReference>
<feature type="domain" description="C2H2-type" evidence="6">
    <location>
        <begin position="38"/>
        <end position="59"/>
    </location>
</feature>
<keyword evidence="3" id="KW-0863">Zinc-finger</keyword>
<proteinExistence type="predicted"/>
<keyword evidence="8" id="KW-1185">Reference proteome</keyword>
<dbReference type="OrthoDB" id="1306014at2759"/>
<sequence length="329" mass="37105">MGKKKNKNVTRPWCWYCERDFDDEKVLILHQKAKHFKCPHCSKKLNTAGGMAVHVDQVHKEKIDTVPNAVKGRESMDIEIFGMVGIPQADMKAFETNHPPLKRVKTEEVLELSGEEIKKQLAQHQAMMQNVPTAGQSFPYSGYTAQQNISSLIPHQYSQFYQRPGVNLAQTYLPISPYRPSQVPEQWRPPLSSVSQPSYGITQPPYGGQIQPSTTGTSAIYSNNNIAPTSQIYSPKLNVGILPSAPSAGEATTNETDINNATQSTSIPTAQKPLLKILLVYKDNEVSMEEKRAELEKYRYKDDQFIQQEHSFEPPVRFRAANFNERVVI</sequence>
<comment type="subcellular location">
    <subcellularLocation>
        <location evidence="1">Nucleus</location>
    </subcellularLocation>
</comment>
<dbReference type="GO" id="GO:0008270">
    <property type="term" value="F:zinc ion binding"/>
    <property type="evidence" value="ECO:0007669"/>
    <property type="project" value="UniProtKB-KW"/>
</dbReference>
<evidence type="ECO:0000256" key="1">
    <source>
        <dbReference type="ARBA" id="ARBA00004123"/>
    </source>
</evidence>
<dbReference type="InterPro" id="IPR036236">
    <property type="entry name" value="Znf_C2H2_sf"/>
</dbReference>
<evidence type="ECO:0000256" key="4">
    <source>
        <dbReference type="ARBA" id="ARBA00022833"/>
    </source>
</evidence>
<name>A0A9W4SQK7_9GLOM</name>
<dbReference type="AlphaFoldDB" id="A0A9W4SQK7"/>
<dbReference type="PANTHER" id="PTHR23215">
    <property type="entry name" value="ZINC FINGER PROTEIN 207"/>
    <property type="match status" value="1"/>
</dbReference>
<dbReference type="SMART" id="SM00355">
    <property type="entry name" value="ZnF_C2H2"/>
    <property type="match status" value="2"/>
</dbReference>